<sequence length="92" mass="11381">MLKIRYTPLFKRDYKKILKKHYNPKKFEQVMELLIHRRQSELTRIYKDHALTGKWQGFRELHIEKDWLLIYRIDSNKLTLTLTRTGKHDELL</sequence>
<keyword evidence="1" id="KW-1277">Toxin-antitoxin system</keyword>
<dbReference type="InterPro" id="IPR004386">
    <property type="entry name" value="Toxin_YafQ-like"/>
</dbReference>
<proteinExistence type="predicted"/>
<dbReference type="SUPFAM" id="SSF143011">
    <property type="entry name" value="RelE-like"/>
    <property type="match status" value="1"/>
</dbReference>
<dbReference type="EMBL" id="JPVT01000121">
    <property type="protein sequence ID" value="KFN90996.1"/>
    <property type="molecule type" value="Genomic_DNA"/>
</dbReference>
<dbReference type="AlphaFoldDB" id="A0A091BZI0"/>
<reference evidence="3 4" key="1">
    <citation type="submission" date="2014-08" db="EMBL/GenBank/DDBJ databases">
        <title>Genome sequence of Tetragenococcus muriaticus.</title>
        <authorList>
            <person name="Chuea-nongthon C."/>
            <person name="Rodtong S."/>
            <person name="Yongsawatdigul J."/>
            <person name="Steele J.L."/>
            <person name="Liu X.-y."/>
            <person name="Speers J."/>
            <person name="Glasner J.D."/>
            <person name="Neeno-Eckwall E.C."/>
        </authorList>
    </citation>
    <scope>NUCLEOTIDE SEQUENCE [LARGE SCALE GENOMIC DNA]</scope>
    <source>
        <strain evidence="3 4">3MR10-3</strain>
    </source>
</reference>
<organism evidence="3 4">
    <name type="scientific">Tetragenococcus muriaticus 3MR10-3</name>
    <dbReference type="NCBI Taxonomy" id="1302648"/>
    <lineage>
        <taxon>Bacteria</taxon>
        <taxon>Bacillati</taxon>
        <taxon>Bacillota</taxon>
        <taxon>Bacilli</taxon>
        <taxon>Lactobacillales</taxon>
        <taxon>Enterococcaceae</taxon>
        <taxon>Tetragenococcus</taxon>
    </lineage>
</organism>
<dbReference type="PANTHER" id="PTHR40588:SF1">
    <property type="entry name" value="MRNA INTERFERASE TOXIN YAFQ"/>
    <property type="match status" value="1"/>
</dbReference>
<dbReference type="RefSeq" id="WP_038023217.1">
    <property type="nucleotide sequence ID" value="NZ_JPVT01000121.1"/>
</dbReference>
<dbReference type="PIRSF" id="PIRSF006156">
    <property type="entry name" value="YafQ"/>
    <property type="match status" value="1"/>
</dbReference>
<evidence type="ECO:0000313" key="3">
    <source>
        <dbReference type="EMBL" id="KFN90996.1"/>
    </source>
</evidence>
<protein>
    <submittedName>
        <fullName evidence="3">YafQ family toxin protein</fullName>
    </submittedName>
</protein>
<comment type="caution">
    <text evidence="3">The sequence shown here is derived from an EMBL/GenBank/DDBJ whole genome shotgun (WGS) entry which is preliminary data.</text>
</comment>
<dbReference type="InterPro" id="IPR035093">
    <property type="entry name" value="RelE/ParE_toxin_dom_sf"/>
</dbReference>
<name>A0A091BZI0_9ENTE</name>
<dbReference type="GO" id="GO:0006402">
    <property type="term" value="P:mRNA catabolic process"/>
    <property type="evidence" value="ECO:0007669"/>
    <property type="project" value="TreeGrafter"/>
</dbReference>
<gene>
    <name evidence="3" type="ORF">TMU3MR103_1222</name>
</gene>
<dbReference type="Gene3D" id="3.30.2310.20">
    <property type="entry name" value="RelE-like"/>
    <property type="match status" value="1"/>
</dbReference>
<dbReference type="Proteomes" id="UP000029381">
    <property type="component" value="Unassembled WGS sequence"/>
</dbReference>
<dbReference type="Pfam" id="PF15738">
    <property type="entry name" value="YafQ_toxin"/>
    <property type="match status" value="1"/>
</dbReference>
<dbReference type="PANTHER" id="PTHR40588">
    <property type="entry name" value="MRNA INTERFERASE TOXIN YAFQ"/>
    <property type="match status" value="1"/>
</dbReference>
<dbReference type="GO" id="GO:0004521">
    <property type="term" value="F:RNA endonuclease activity"/>
    <property type="evidence" value="ECO:0007669"/>
    <property type="project" value="TreeGrafter"/>
</dbReference>
<dbReference type="InterPro" id="IPR007712">
    <property type="entry name" value="RelE/ParE_toxin"/>
</dbReference>
<evidence type="ECO:0000256" key="1">
    <source>
        <dbReference type="ARBA" id="ARBA00022649"/>
    </source>
</evidence>
<dbReference type="GO" id="GO:0006415">
    <property type="term" value="P:translational termination"/>
    <property type="evidence" value="ECO:0007669"/>
    <property type="project" value="TreeGrafter"/>
</dbReference>
<feature type="active site" description="Proton donor" evidence="2">
    <location>
        <position position="88"/>
    </location>
</feature>
<dbReference type="PATRIC" id="fig|1302648.3.peg.1189"/>
<keyword evidence="4" id="KW-1185">Reference proteome</keyword>
<dbReference type="NCBIfam" id="TIGR02385">
    <property type="entry name" value="RelE_StbE"/>
    <property type="match status" value="1"/>
</dbReference>
<accession>A0A091BZI0</accession>
<evidence type="ECO:0000313" key="4">
    <source>
        <dbReference type="Proteomes" id="UP000029381"/>
    </source>
</evidence>
<evidence type="ECO:0000256" key="2">
    <source>
        <dbReference type="PIRSR" id="PIRSR006156-1"/>
    </source>
</evidence>